<keyword evidence="11" id="KW-1185">Reference proteome</keyword>
<comment type="similarity">
    <text evidence="2">Belongs to the bacterial secretin family. PilQ subfamily.</text>
</comment>
<evidence type="ECO:0000256" key="3">
    <source>
        <dbReference type="ARBA" id="ARBA00022448"/>
    </source>
</evidence>
<dbReference type="PROSITE" id="PS00875">
    <property type="entry name" value="T2SP_D"/>
    <property type="match status" value="1"/>
</dbReference>
<feature type="domain" description="Secretin/TonB short N-terminal" evidence="9">
    <location>
        <begin position="65"/>
        <end position="113"/>
    </location>
</feature>
<organism evidence="10 11">
    <name type="scientific">Moraxella nasicaprae</name>
    <dbReference type="NCBI Taxonomy" id="2904122"/>
    <lineage>
        <taxon>Bacteria</taxon>
        <taxon>Pseudomonadati</taxon>
        <taxon>Pseudomonadota</taxon>
        <taxon>Gammaproteobacteria</taxon>
        <taxon>Moraxellales</taxon>
        <taxon>Moraxellaceae</taxon>
        <taxon>Moraxella</taxon>
    </lineage>
</organism>
<feature type="signal peptide" evidence="8">
    <location>
        <begin position="1"/>
        <end position="25"/>
    </location>
</feature>
<evidence type="ECO:0000256" key="8">
    <source>
        <dbReference type="SAM" id="SignalP"/>
    </source>
</evidence>
<dbReference type="InterPro" id="IPR001775">
    <property type="entry name" value="GspD/PilQ"/>
</dbReference>
<comment type="subcellular location">
    <subcellularLocation>
        <location evidence="1 7">Cell outer membrane</location>
    </subcellularLocation>
</comment>
<sequence length="474" mass="51968">MKKWNNGLRLALCIGLMSSSLAVRANDLSEQQMPQMTYQGKPITLEFQEIPVRAALDVLARFSGQNIVVDDSVSGNITLRLTNVPWDQVLDMIAQSQSLSIINQDGIMFISSKTLQSTGALQTRHIRLKYAMAEEVQRLIAGEKTYHSQHKKNDVVRAYNRLVPISSNVEDKTIIESERLGLLSEQGTVTVDKRTNTLIIQDNSKRLDGIVQLIEQIDIPMKQVMIEARIVSAHENFGRQLGVNFGVSGQHGKWQYASSNRSLWAMQGQLNPQELSDQDRLNVNLGVTNGVGKIAFGFLNLPNAILDLELSAMQANQHGEIISTPKVLTADKQTARISSGVQIPYQEASASGATSTSFKEASLVLEATPNITPDGKIALKLNIKNGTPITNLGNVAIQEDAIETNVLVSDGQTLVLGGIYRQNRSNGVNKVPFLGDVPVLGRLFRSDSRSDDKSELLIFITPTLVDDGIDAQKN</sequence>
<evidence type="ECO:0000256" key="2">
    <source>
        <dbReference type="ARBA" id="ARBA00006304"/>
    </source>
</evidence>
<dbReference type="InterPro" id="IPR013355">
    <property type="entry name" value="Pilus_4_PilQ"/>
</dbReference>
<dbReference type="Pfam" id="PF00263">
    <property type="entry name" value="Secretin"/>
    <property type="match status" value="1"/>
</dbReference>
<keyword evidence="5" id="KW-0472">Membrane</keyword>
<evidence type="ECO:0000256" key="7">
    <source>
        <dbReference type="RuleBase" id="RU004004"/>
    </source>
</evidence>
<dbReference type="InterPro" id="IPR038591">
    <property type="entry name" value="NolW-like_sf"/>
</dbReference>
<dbReference type="Proteomes" id="UP001063782">
    <property type="component" value="Chromosome"/>
</dbReference>
<dbReference type="InterPro" id="IPR051808">
    <property type="entry name" value="Type_IV_pilus_biogenesis"/>
</dbReference>
<dbReference type="RefSeq" id="WP_263075940.1">
    <property type="nucleotide sequence ID" value="NZ_CP089977.1"/>
</dbReference>
<feature type="chain" id="PRO_5046132997" evidence="8">
    <location>
        <begin position="26"/>
        <end position="474"/>
    </location>
</feature>
<dbReference type="PANTHER" id="PTHR30604">
    <property type="entry name" value="PROTEIN TRANSPORT PROTEIN HOFQ"/>
    <property type="match status" value="1"/>
</dbReference>
<protein>
    <submittedName>
        <fullName evidence="10">Type IV pilus secretin PilQ</fullName>
    </submittedName>
</protein>
<evidence type="ECO:0000256" key="4">
    <source>
        <dbReference type="ARBA" id="ARBA00022729"/>
    </source>
</evidence>
<dbReference type="InterPro" id="IPR004846">
    <property type="entry name" value="T2SS/T3SS_dom"/>
</dbReference>
<keyword evidence="4 8" id="KW-0732">Signal</keyword>
<dbReference type="EMBL" id="CP089977">
    <property type="protein sequence ID" value="UXZ04457.1"/>
    <property type="molecule type" value="Genomic_DNA"/>
</dbReference>
<name>A0ABY6F385_9GAMM</name>
<dbReference type="PRINTS" id="PR00811">
    <property type="entry name" value="BCTERIALGSPD"/>
</dbReference>
<dbReference type="NCBIfam" id="TIGR02515">
    <property type="entry name" value="IV_pilus_PilQ"/>
    <property type="match status" value="1"/>
</dbReference>
<evidence type="ECO:0000259" key="9">
    <source>
        <dbReference type="SMART" id="SM00965"/>
    </source>
</evidence>
<dbReference type="PANTHER" id="PTHR30604:SF1">
    <property type="entry name" value="DNA UTILIZATION PROTEIN HOFQ"/>
    <property type="match status" value="1"/>
</dbReference>
<evidence type="ECO:0000256" key="1">
    <source>
        <dbReference type="ARBA" id="ARBA00004442"/>
    </source>
</evidence>
<reference evidence="10" key="1">
    <citation type="submission" date="2021-12" db="EMBL/GenBank/DDBJ databases">
        <title>taxonomy of Moraxella sp. ZY201224.</title>
        <authorList>
            <person name="Li F."/>
        </authorList>
    </citation>
    <scope>NUCLEOTIDE SEQUENCE</scope>
    <source>
        <strain evidence="10">ZY201224</strain>
    </source>
</reference>
<evidence type="ECO:0000313" key="10">
    <source>
        <dbReference type="EMBL" id="UXZ04457.1"/>
    </source>
</evidence>
<dbReference type="InterPro" id="IPR011662">
    <property type="entry name" value="Secretin/TonB_short_N"/>
</dbReference>
<dbReference type="Pfam" id="PF03958">
    <property type="entry name" value="Secretin_N"/>
    <property type="match status" value="1"/>
</dbReference>
<evidence type="ECO:0000256" key="5">
    <source>
        <dbReference type="ARBA" id="ARBA00023136"/>
    </source>
</evidence>
<dbReference type="Gene3D" id="3.30.1370.130">
    <property type="match status" value="1"/>
</dbReference>
<dbReference type="SMART" id="SM00965">
    <property type="entry name" value="STN"/>
    <property type="match status" value="1"/>
</dbReference>
<accession>A0ABY6F385</accession>
<evidence type="ECO:0000313" key="11">
    <source>
        <dbReference type="Proteomes" id="UP001063782"/>
    </source>
</evidence>
<dbReference type="InterPro" id="IPR005644">
    <property type="entry name" value="NolW-like"/>
</dbReference>
<gene>
    <name evidence="10" type="primary">pilQ</name>
    <name evidence="10" type="ORF">LU297_07645</name>
</gene>
<keyword evidence="6" id="KW-0998">Cell outer membrane</keyword>
<proteinExistence type="inferred from homology"/>
<keyword evidence="3 7" id="KW-0813">Transport</keyword>
<evidence type="ECO:0000256" key="6">
    <source>
        <dbReference type="ARBA" id="ARBA00023237"/>
    </source>
</evidence>
<dbReference type="InterPro" id="IPR004845">
    <property type="entry name" value="T2SS_GspD_CS"/>
</dbReference>
<dbReference type="Gene3D" id="3.30.1370.120">
    <property type="match status" value="1"/>
</dbReference>